<proteinExistence type="predicted"/>
<keyword evidence="3" id="KW-1185">Reference proteome</keyword>
<name>A0ABR3DJC4_NEUIN</name>
<dbReference type="Proteomes" id="UP001451303">
    <property type="component" value="Unassembled WGS sequence"/>
</dbReference>
<gene>
    <name evidence="2" type="ORF">QR685DRAFT_437006</name>
</gene>
<evidence type="ECO:0000313" key="2">
    <source>
        <dbReference type="EMBL" id="KAL0472778.1"/>
    </source>
</evidence>
<accession>A0ABR3DJC4</accession>
<reference evidence="2 3" key="1">
    <citation type="submission" date="2023-09" db="EMBL/GenBank/DDBJ databases">
        <title>Multi-omics analysis of a traditional fermented food reveals byproduct-associated fungal strains for waste-to-food upcycling.</title>
        <authorList>
            <consortium name="Lawrence Berkeley National Laboratory"/>
            <person name="Rekdal V.M."/>
            <person name="Villalobos-Escobedo J.M."/>
            <person name="Rodriguez-Valeron N."/>
            <person name="Garcia M.O."/>
            <person name="Vasquez D.P."/>
            <person name="Damayanti I."/>
            <person name="Sorensen P.M."/>
            <person name="Baidoo E.E."/>
            <person name="De Carvalho A.C."/>
            <person name="Riley R."/>
            <person name="Lipzen A."/>
            <person name="He G."/>
            <person name="Yan M."/>
            <person name="Haridas S."/>
            <person name="Daum C."/>
            <person name="Yoshinaga Y."/>
            <person name="Ng V."/>
            <person name="Grigoriev I.V."/>
            <person name="Munk R."/>
            <person name="Nuraida L."/>
            <person name="Wijaya C.H."/>
            <person name="Morales P.-C."/>
            <person name="Keasling J.D."/>
        </authorList>
    </citation>
    <scope>NUCLEOTIDE SEQUENCE [LARGE SCALE GENOMIC DNA]</scope>
    <source>
        <strain evidence="2 3">FGSC 2613</strain>
    </source>
</reference>
<organism evidence="2 3">
    <name type="scientific">Neurospora intermedia</name>
    <dbReference type="NCBI Taxonomy" id="5142"/>
    <lineage>
        <taxon>Eukaryota</taxon>
        <taxon>Fungi</taxon>
        <taxon>Dikarya</taxon>
        <taxon>Ascomycota</taxon>
        <taxon>Pezizomycotina</taxon>
        <taxon>Sordariomycetes</taxon>
        <taxon>Sordariomycetidae</taxon>
        <taxon>Sordariales</taxon>
        <taxon>Sordariaceae</taxon>
        <taxon>Neurospora</taxon>
    </lineage>
</organism>
<protein>
    <submittedName>
        <fullName evidence="2">Uncharacterized protein</fullName>
    </submittedName>
</protein>
<evidence type="ECO:0000256" key="1">
    <source>
        <dbReference type="SAM" id="MobiDB-lite"/>
    </source>
</evidence>
<feature type="region of interest" description="Disordered" evidence="1">
    <location>
        <begin position="108"/>
        <end position="144"/>
    </location>
</feature>
<dbReference type="EMBL" id="JAVLET010000002">
    <property type="protein sequence ID" value="KAL0472778.1"/>
    <property type="molecule type" value="Genomic_DNA"/>
</dbReference>
<sequence>MSHSITLYSPARAELNFLLHSHAQKKKVKIIKAPHTSINSCRHRHGEISSHSVERYRCEGIIIHHPTTTTTIDADDKSHALLEHMQVPQRESNFLPLVRPLTPYYPRREEEEQQQQQQEQQQQDGKKKGVRWADPLERPATGKGYPVVRVRSTSVLKKTDAVVGGNMKSRKWWYLR</sequence>
<feature type="compositionally biased region" description="Low complexity" evidence="1">
    <location>
        <begin position="114"/>
        <end position="123"/>
    </location>
</feature>
<evidence type="ECO:0000313" key="3">
    <source>
        <dbReference type="Proteomes" id="UP001451303"/>
    </source>
</evidence>
<comment type="caution">
    <text evidence="2">The sequence shown here is derived from an EMBL/GenBank/DDBJ whole genome shotgun (WGS) entry which is preliminary data.</text>
</comment>